<dbReference type="GO" id="GO:0003676">
    <property type="term" value="F:nucleic acid binding"/>
    <property type="evidence" value="ECO:0007669"/>
    <property type="project" value="InterPro"/>
</dbReference>
<dbReference type="InterPro" id="IPR000477">
    <property type="entry name" value="RT_dom"/>
</dbReference>
<evidence type="ECO:0000259" key="8">
    <source>
        <dbReference type="PROSITE" id="PS50878"/>
    </source>
</evidence>
<dbReference type="GO" id="GO:0042575">
    <property type="term" value="C:DNA polymerase complex"/>
    <property type="evidence" value="ECO:0007669"/>
    <property type="project" value="UniProtKB-ARBA"/>
</dbReference>
<dbReference type="GO" id="GO:0003964">
    <property type="term" value="F:RNA-directed DNA polymerase activity"/>
    <property type="evidence" value="ECO:0007669"/>
    <property type="project" value="UniProtKB-KW"/>
</dbReference>
<dbReference type="Gene3D" id="3.30.420.10">
    <property type="entry name" value="Ribonuclease H-like superfamily/Ribonuclease H"/>
    <property type="match status" value="1"/>
</dbReference>
<evidence type="ECO:0000256" key="3">
    <source>
        <dbReference type="ARBA" id="ARBA00022695"/>
    </source>
</evidence>
<dbReference type="PANTHER" id="PTHR37984">
    <property type="entry name" value="PROTEIN CBG26694"/>
    <property type="match status" value="1"/>
</dbReference>
<evidence type="ECO:0000256" key="7">
    <source>
        <dbReference type="ARBA" id="ARBA00022918"/>
    </source>
</evidence>
<keyword evidence="2" id="KW-0808">Transferase</keyword>
<dbReference type="Pfam" id="PF08284">
    <property type="entry name" value="RVP_2"/>
    <property type="match status" value="1"/>
</dbReference>
<dbReference type="InterPro" id="IPR001584">
    <property type="entry name" value="Integrase_cat-core"/>
</dbReference>
<dbReference type="PROSITE" id="PS00141">
    <property type="entry name" value="ASP_PROTEASE"/>
    <property type="match status" value="1"/>
</dbReference>
<dbReference type="Gene3D" id="3.10.20.370">
    <property type="match status" value="1"/>
</dbReference>
<dbReference type="Pfam" id="PF17917">
    <property type="entry name" value="RT_RNaseH"/>
    <property type="match status" value="1"/>
</dbReference>
<dbReference type="InterPro" id="IPR001969">
    <property type="entry name" value="Aspartic_peptidase_AS"/>
</dbReference>
<evidence type="ECO:0000256" key="1">
    <source>
        <dbReference type="ARBA" id="ARBA00012493"/>
    </source>
</evidence>
<dbReference type="InterPro" id="IPR043128">
    <property type="entry name" value="Rev_trsase/Diguanyl_cyclase"/>
</dbReference>
<dbReference type="Pfam" id="PF17921">
    <property type="entry name" value="Integrase_H2C2"/>
    <property type="match status" value="1"/>
</dbReference>
<dbReference type="Gene3D" id="3.30.70.270">
    <property type="match status" value="2"/>
</dbReference>
<reference evidence="10" key="1">
    <citation type="submission" date="2018-04" db="EMBL/GenBank/DDBJ databases">
        <title>Transcriptome of Schizaphis graminum biotype I.</title>
        <authorList>
            <person name="Scully E.D."/>
            <person name="Geib S.M."/>
            <person name="Palmer N.A."/>
            <person name="Koch K."/>
            <person name="Bradshaw J."/>
            <person name="Heng-Moss T."/>
            <person name="Sarath G."/>
        </authorList>
    </citation>
    <scope>NUCLEOTIDE SEQUENCE</scope>
</reference>
<dbReference type="SUPFAM" id="SSF53098">
    <property type="entry name" value="Ribonuclease H-like"/>
    <property type="match status" value="1"/>
</dbReference>
<name>A0A2S2NZ20_SCHGA</name>
<dbReference type="Gene3D" id="3.10.10.10">
    <property type="entry name" value="HIV Type 1 Reverse Transcriptase, subunit A, domain 1"/>
    <property type="match status" value="1"/>
</dbReference>
<dbReference type="EMBL" id="GGMR01009589">
    <property type="protein sequence ID" value="MBY22208.1"/>
    <property type="molecule type" value="Transcribed_RNA"/>
</dbReference>
<dbReference type="GO" id="GO:0006508">
    <property type="term" value="P:proteolysis"/>
    <property type="evidence" value="ECO:0007669"/>
    <property type="project" value="InterPro"/>
</dbReference>
<keyword evidence="5" id="KW-0255">Endonuclease</keyword>
<dbReference type="FunFam" id="3.10.20.370:FF:000001">
    <property type="entry name" value="Retrovirus-related Pol polyprotein from transposon 17.6-like protein"/>
    <property type="match status" value="1"/>
</dbReference>
<evidence type="ECO:0000256" key="4">
    <source>
        <dbReference type="ARBA" id="ARBA00022722"/>
    </source>
</evidence>
<dbReference type="Pfam" id="PF00078">
    <property type="entry name" value="RVT_1"/>
    <property type="match status" value="1"/>
</dbReference>
<keyword evidence="4" id="KW-0540">Nuclease</keyword>
<evidence type="ECO:0000313" key="10">
    <source>
        <dbReference type="EMBL" id="MBY22208.1"/>
    </source>
</evidence>
<dbReference type="InterPro" id="IPR041588">
    <property type="entry name" value="Integrase_H2C2"/>
</dbReference>
<feature type="domain" description="Reverse transcriptase" evidence="8">
    <location>
        <begin position="297"/>
        <end position="483"/>
    </location>
</feature>
<dbReference type="CDD" id="cd00303">
    <property type="entry name" value="retropepsin_like"/>
    <property type="match status" value="1"/>
</dbReference>
<dbReference type="Pfam" id="PF00665">
    <property type="entry name" value="rve"/>
    <property type="match status" value="1"/>
</dbReference>
<evidence type="ECO:0000256" key="5">
    <source>
        <dbReference type="ARBA" id="ARBA00022759"/>
    </source>
</evidence>
<keyword evidence="7" id="KW-0695">RNA-directed DNA polymerase</keyword>
<dbReference type="InterPro" id="IPR050951">
    <property type="entry name" value="Retrovirus_Pol_polyprotein"/>
</dbReference>
<dbReference type="PANTHER" id="PTHR37984:SF5">
    <property type="entry name" value="PROTEIN NYNRIN-LIKE"/>
    <property type="match status" value="1"/>
</dbReference>
<dbReference type="CDD" id="cd01647">
    <property type="entry name" value="RT_LTR"/>
    <property type="match status" value="1"/>
</dbReference>
<dbReference type="InterPro" id="IPR021109">
    <property type="entry name" value="Peptidase_aspartic_dom_sf"/>
</dbReference>
<dbReference type="Gene3D" id="1.10.340.70">
    <property type="match status" value="1"/>
</dbReference>
<dbReference type="GO" id="GO:0004190">
    <property type="term" value="F:aspartic-type endopeptidase activity"/>
    <property type="evidence" value="ECO:0007669"/>
    <property type="project" value="InterPro"/>
</dbReference>
<sequence>MSCHEVSNFNEHTTSTQIVPDGVSTKCKRPELSILIYNKPFNALLDSGASVSAISEEIFASIKRSIPEGQQLSILPVTGVTISTAVKGRSRRVTTQVLIPFSIFGHTTDCICLVVPHLATSIILGDDWLTQNKVCLDYSERLVRLTHWNLDVPFSKSLDSGINHMSALFTMSIYPQDCARSITEHCIASVDMISQQLQLSTNNNMINSLKGTPEDDLEPFDHITEHLSSILNISSNQLEQVVGLFHEYHHIFRTRPGLNMLFTCRFNVSEDIPFKIRPYPVPFARRPAVEKELARMLQWGVIERCSSPYSNPIICVGKADGSVRICLDARRVNKIILPMRDSSPPLDEILARFGGKAIFSSIDFTAGYWQVSLHRDVRKYTAFVYDGRTYQFCVVPFGLNISNTAFQQALESVLSNPVENYKEDGLGDLHIYVDDVLVSSTTFEDHIRRLRLLFKKIDVSGMSLKFSKCKFLRYKIKFLGHIITPSGMSMDPSKLSAIHDFPVPRHKKDLQSFIGFCNFYRKFTDHHASLIGPLIALLKKGVPWRFTEIDVAHFNSVKSAFTERFLAHPDFTSEFYLQTDASHLGLGVELFQVDTSKERQTIGFASRTLNSAEKNYSATELELLSIVFACEKFRVFILGYPVNVLTDHKALTFLFRCRLRNARLTRWTLVLQEFDLRIQYITGPSNVIDALSRNPVNRDLITNQSDSFGIFMVTPRKLLSEYQSRIESFHHILREQQMDPALRKVVDILSNQSLVLSAIAERYCMYRDILFYRRHPDSDRWLVCVPLHRIDELISKIHLHFGHVGPKKCIAAIREVCYFRSLSVNVRRVVKSCDTCQRAKFSTVRTEGEMQHVLANAPLQRVCVDLYGPLPSGWNHVKYIFVVLDCFSRFVRLFAIKRSTTVVVTNRMVTDYIEVHGTPKTVVSDHGVQFVSNVWRTRLTALGVSVTTTSVYHPQSNPAERVMRELGRFFRTYCHQSHTEWPRYVQYIEWVLNNTVHESTGFTPSEIFLKTERYSPIYEAVECPPRSSDDFMVKLTMAAEVQRTKAEERRIRHDRRGKATKFLIGEEVLIRAHRSSSAVDHQIKKFFMLYEGPYKIVEIKSNNAYVVADPVTDQVRGTFNIIFLRKYTRPTTNYQ</sequence>
<proteinExistence type="predicted"/>
<dbReference type="InterPro" id="IPR041373">
    <property type="entry name" value="RT_RNaseH"/>
</dbReference>
<dbReference type="PROSITE" id="PS50878">
    <property type="entry name" value="RT_POL"/>
    <property type="match status" value="1"/>
</dbReference>
<dbReference type="SUPFAM" id="SSF50630">
    <property type="entry name" value="Acid proteases"/>
    <property type="match status" value="1"/>
</dbReference>
<dbReference type="InterPro" id="IPR036397">
    <property type="entry name" value="RNaseH_sf"/>
</dbReference>
<dbReference type="EC" id="2.7.7.49" evidence="1"/>
<gene>
    <name evidence="10" type="primary">pol_68</name>
    <name evidence="10" type="ORF">g.114562</name>
</gene>
<dbReference type="SUPFAM" id="SSF56672">
    <property type="entry name" value="DNA/RNA polymerases"/>
    <property type="match status" value="1"/>
</dbReference>
<accession>A0A2S2NZ20</accession>
<dbReference type="InterPro" id="IPR043502">
    <property type="entry name" value="DNA/RNA_pol_sf"/>
</dbReference>
<dbReference type="PROSITE" id="PS50994">
    <property type="entry name" value="INTEGRASE"/>
    <property type="match status" value="1"/>
</dbReference>
<evidence type="ECO:0000259" key="9">
    <source>
        <dbReference type="PROSITE" id="PS50994"/>
    </source>
</evidence>
<dbReference type="GO" id="GO:0015074">
    <property type="term" value="P:DNA integration"/>
    <property type="evidence" value="ECO:0007669"/>
    <property type="project" value="InterPro"/>
</dbReference>
<organism evidence="10">
    <name type="scientific">Schizaphis graminum</name>
    <name type="common">Green bug aphid</name>
    <dbReference type="NCBI Taxonomy" id="13262"/>
    <lineage>
        <taxon>Eukaryota</taxon>
        <taxon>Metazoa</taxon>
        <taxon>Ecdysozoa</taxon>
        <taxon>Arthropoda</taxon>
        <taxon>Hexapoda</taxon>
        <taxon>Insecta</taxon>
        <taxon>Pterygota</taxon>
        <taxon>Neoptera</taxon>
        <taxon>Paraneoptera</taxon>
        <taxon>Hemiptera</taxon>
        <taxon>Sternorrhyncha</taxon>
        <taxon>Aphidomorpha</taxon>
        <taxon>Aphidoidea</taxon>
        <taxon>Aphididae</taxon>
        <taxon>Aphidini</taxon>
        <taxon>Schizaphis</taxon>
    </lineage>
</organism>
<keyword evidence="6" id="KW-0378">Hydrolase</keyword>
<feature type="domain" description="Integrase catalytic" evidence="9">
    <location>
        <begin position="854"/>
        <end position="1012"/>
    </location>
</feature>
<dbReference type="InterPro" id="IPR012337">
    <property type="entry name" value="RNaseH-like_sf"/>
</dbReference>
<keyword evidence="3" id="KW-0548">Nucleotidyltransferase</keyword>
<dbReference type="GO" id="GO:0004519">
    <property type="term" value="F:endonuclease activity"/>
    <property type="evidence" value="ECO:0007669"/>
    <property type="project" value="UniProtKB-KW"/>
</dbReference>
<dbReference type="Gene3D" id="2.40.70.10">
    <property type="entry name" value="Acid Proteases"/>
    <property type="match status" value="1"/>
</dbReference>
<dbReference type="CDD" id="cd09274">
    <property type="entry name" value="RNase_HI_RT_Ty3"/>
    <property type="match status" value="1"/>
</dbReference>
<evidence type="ECO:0000256" key="6">
    <source>
        <dbReference type="ARBA" id="ARBA00022801"/>
    </source>
</evidence>
<evidence type="ECO:0000256" key="2">
    <source>
        <dbReference type="ARBA" id="ARBA00022679"/>
    </source>
</evidence>
<dbReference type="FunFam" id="3.30.70.270:FF:000020">
    <property type="entry name" value="Transposon Tf2-6 polyprotein-like Protein"/>
    <property type="match status" value="1"/>
</dbReference>
<protein>
    <recommendedName>
        <fullName evidence="1">RNA-directed DNA polymerase</fullName>
        <ecNumber evidence="1">2.7.7.49</ecNumber>
    </recommendedName>
</protein>
<dbReference type="AlphaFoldDB" id="A0A2S2NZ20"/>